<reference evidence="8 9" key="1">
    <citation type="submission" date="2012-02" db="EMBL/GenBank/DDBJ databases">
        <title>Complete genome sequence of Phycisphaera mikurensis NBRC 102666.</title>
        <authorList>
            <person name="Ankai A."/>
            <person name="Hosoyama A."/>
            <person name="Terui Y."/>
            <person name="Sekine M."/>
            <person name="Fukai R."/>
            <person name="Kato Y."/>
            <person name="Nakamura S."/>
            <person name="Yamada-Narita S."/>
            <person name="Kawakoshi A."/>
            <person name="Fukunaga Y."/>
            <person name="Yamazaki S."/>
            <person name="Fujita N."/>
        </authorList>
    </citation>
    <scope>NUCLEOTIDE SEQUENCE [LARGE SCALE GENOMIC DNA]</scope>
    <source>
        <strain evidence="9">NBRC 102666 / KCTC 22515 / FYK2301M01</strain>
    </source>
</reference>
<dbReference type="eggNOG" id="COG0803">
    <property type="taxonomic scope" value="Bacteria"/>
</dbReference>
<evidence type="ECO:0000256" key="6">
    <source>
        <dbReference type="RuleBase" id="RU003512"/>
    </source>
</evidence>
<name>I0IJ12_PHYMF</name>
<protein>
    <submittedName>
        <fullName evidence="8">Iron ABC transporter substrate binding protein</fullName>
    </submittedName>
</protein>
<dbReference type="Gene3D" id="3.40.50.1980">
    <property type="entry name" value="Nitrogenase molybdenum iron protein domain"/>
    <property type="match status" value="2"/>
</dbReference>
<keyword evidence="9" id="KW-1185">Reference proteome</keyword>
<dbReference type="PATRIC" id="fig|1142394.8.peg.3197"/>
<dbReference type="InterPro" id="IPR006127">
    <property type="entry name" value="ZnuA-like"/>
</dbReference>
<evidence type="ECO:0000256" key="4">
    <source>
        <dbReference type="ARBA" id="ARBA00022723"/>
    </source>
</evidence>
<dbReference type="HOGENOM" id="CLU_016838_1_1_0"/>
<sequence>MPPRSPLRGLLFPTLALLAAALITGCDDTGPAATAGGREDGRTRVVTTFTILQDMAQNVAGEAAVVESITKPGAEIHEYQPTPLDIVKAQDADLVIRNGMGLERWFEKFMGSVADVPSVDLSEGVEPMSIGGGPYDGKPNPHAWMSPSNALIYVENIRKALSDVDPANAETYRTNAEAYAAEIRAIEEPTRQKLAEIPAERRWLVSSEGAFSYLARDNGMKELFLWPVNADAEGTPQQIRRVVDTIRANDIPVAFSESTISDKPMRQVVAESGSRYGGVLYVDSLTDAGGVAPTYLQLLAYNARTIVDGFEEGLE</sequence>
<dbReference type="Pfam" id="PF01297">
    <property type="entry name" value="ZnuA"/>
    <property type="match status" value="1"/>
</dbReference>
<dbReference type="KEGG" id="phm:PSMK_30910"/>
<feature type="signal peptide" evidence="7">
    <location>
        <begin position="1"/>
        <end position="19"/>
    </location>
</feature>
<dbReference type="RefSeq" id="WP_014438454.1">
    <property type="nucleotide sequence ID" value="NC_017080.1"/>
</dbReference>
<feature type="chain" id="PRO_5003629339" evidence="7">
    <location>
        <begin position="20"/>
        <end position="315"/>
    </location>
</feature>
<dbReference type="PROSITE" id="PS51257">
    <property type="entry name" value="PROKAR_LIPOPROTEIN"/>
    <property type="match status" value="1"/>
</dbReference>
<evidence type="ECO:0000256" key="7">
    <source>
        <dbReference type="SAM" id="SignalP"/>
    </source>
</evidence>
<proteinExistence type="inferred from homology"/>
<dbReference type="InterPro" id="IPR006129">
    <property type="entry name" value="AdhesinB"/>
</dbReference>
<dbReference type="Proteomes" id="UP000007881">
    <property type="component" value="Chromosome"/>
</dbReference>
<evidence type="ECO:0000256" key="5">
    <source>
        <dbReference type="ARBA" id="ARBA00022729"/>
    </source>
</evidence>
<dbReference type="EMBL" id="AP012338">
    <property type="protein sequence ID" value="BAM05250.1"/>
    <property type="molecule type" value="Genomic_DNA"/>
</dbReference>
<dbReference type="GO" id="GO:0030313">
    <property type="term" value="C:cell envelope"/>
    <property type="evidence" value="ECO:0007669"/>
    <property type="project" value="UniProtKB-SubCell"/>
</dbReference>
<dbReference type="CDD" id="cd01137">
    <property type="entry name" value="PsaA"/>
    <property type="match status" value="1"/>
</dbReference>
<evidence type="ECO:0000256" key="2">
    <source>
        <dbReference type="ARBA" id="ARBA00011028"/>
    </source>
</evidence>
<dbReference type="GO" id="GO:0046872">
    <property type="term" value="F:metal ion binding"/>
    <property type="evidence" value="ECO:0007669"/>
    <property type="project" value="UniProtKB-KW"/>
</dbReference>
<dbReference type="STRING" id="1142394.PSMK_30910"/>
<evidence type="ECO:0000256" key="1">
    <source>
        <dbReference type="ARBA" id="ARBA00004196"/>
    </source>
</evidence>
<keyword evidence="4" id="KW-0479">Metal-binding</keyword>
<organism evidence="8 9">
    <name type="scientific">Phycisphaera mikurensis (strain NBRC 102666 / KCTC 22515 / FYK2301M01)</name>
    <dbReference type="NCBI Taxonomy" id="1142394"/>
    <lineage>
        <taxon>Bacteria</taxon>
        <taxon>Pseudomonadati</taxon>
        <taxon>Planctomycetota</taxon>
        <taxon>Phycisphaerae</taxon>
        <taxon>Phycisphaerales</taxon>
        <taxon>Phycisphaeraceae</taxon>
        <taxon>Phycisphaera</taxon>
    </lineage>
</organism>
<dbReference type="PRINTS" id="PR00690">
    <property type="entry name" value="ADHESNFAMILY"/>
</dbReference>
<dbReference type="PANTHER" id="PTHR42953">
    <property type="entry name" value="HIGH-AFFINITY ZINC UPTAKE SYSTEM PROTEIN ZNUA-RELATED"/>
    <property type="match status" value="1"/>
</dbReference>
<evidence type="ECO:0000313" key="9">
    <source>
        <dbReference type="Proteomes" id="UP000007881"/>
    </source>
</evidence>
<accession>I0IJ12</accession>
<dbReference type="PRINTS" id="PR00691">
    <property type="entry name" value="ADHESINB"/>
</dbReference>
<comment type="similarity">
    <text evidence="2 6">Belongs to the bacterial solute-binding protein 9 family.</text>
</comment>
<keyword evidence="3 6" id="KW-0813">Transport</keyword>
<keyword evidence="5 7" id="KW-0732">Signal</keyword>
<dbReference type="PANTHER" id="PTHR42953:SF1">
    <property type="entry name" value="METAL-BINDING PROTEIN HI_0362-RELATED"/>
    <property type="match status" value="1"/>
</dbReference>
<comment type="subcellular location">
    <subcellularLocation>
        <location evidence="1">Cell envelope</location>
    </subcellularLocation>
</comment>
<evidence type="ECO:0000256" key="3">
    <source>
        <dbReference type="ARBA" id="ARBA00022448"/>
    </source>
</evidence>
<gene>
    <name evidence="8" type="ordered locus">PSMK_30910</name>
</gene>
<dbReference type="AlphaFoldDB" id="I0IJ12"/>
<dbReference type="GO" id="GO:0030001">
    <property type="term" value="P:metal ion transport"/>
    <property type="evidence" value="ECO:0007669"/>
    <property type="project" value="InterPro"/>
</dbReference>
<evidence type="ECO:0000313" key="8">
    <source>
        <dbReference type="EMBL" id="BAM05250.1"/>
    </source>
</evidence>
<dbReference type="InterPro" id="IPR050492">
    <property type="entry name" value="Bact_metal-bind_prot9"/>
</dbReference>
<dbReference type="SUPFAM" id="SSF53807">
    <property type="entry name" value="Helical backbone' metal receptor"/>
    <property type="match status" value="1"/>
</dbReference>
<dbReference type="InterPro" id="IPR006128">
    <property type="entry name" value="Lipoprotein_PsaA-like"/>
</dbReference>
<dbReference type="GO" id="GO:0007155">
    <property type="term" value="P:cell adhesion"/>
    <property type="evidence" value="ECO:0007669"/>
    <property type="project" value="InterPro"/>
</dbReference>
<dbReference type="OrthoDB" id="9793396at2"/>